<dbReference type="RefSeq" id="WP_007018216.1">
    <property type="nucleotide sequence ID" value="NZ_CH724116.1"/>
</dbReference>
<name>Q1N2K0_9GAMM</name>
<dbReference type="EMBL" id="AAQH01000007">
    <property type="protein sequence ID" value="EAT12407.1"/>
    <property type="molecule type" value="Genomic_DNA"/>
</dbReference>
<gene>
    <name evidence="1" type="ORF">RED65_16256</name>
</gene>
<comment type="caution">
    <text evidence="1">The sequence shown here is derived from an EMBL/GenBank/DDBJ whole genome shotgun (WGS) entry which is preliminary data.</text>
</comment>
<dbReference type="InterPro" id="IPR011330">
    <property type="entry name" value="Glyco_hydro/deAcase_b/a-brl"/>
</dbReference>
<dbReference type="CDD" id="cd10787">
    <property type="entry name" value="LamB_YcsF_like"/>
    <property type="match status" value="1"/>
</dbReference>
<dbReference type="AlphaFoldDB" id="Q1N2K0"/>
<dbReference type="Pfam" id="PF03746">
    <property type="entry name" value="LamB_YcsF"/>
    <property type="match status" value="1"/>
</dbReference>
<dbReference type="Gene3D" id="3.20.20.370">
    <property type="entry name" value="Glycoside hydrolase/deacetylase"/>
    <property type="match status" value="1"/>
</dbReference>
<dbReference type="NCBIfam" id="NF003814">
    <property type="entry name" value="PRK05406.1-3"/>
    <property type="match status" value="1"/>
</dbReference>
<dbReference type="OrthoDB" id="9773478at2"/>
<dbReference type="GO" id="GO:0005975">
    <property type="term" value="P:carbohydrate metabolic process"/>
    <property type="evidence" value="ECO:0007669"/>
    <property type="project" value="InterPro"/>
</dbReference>
<reference evidence="1 2" key="1">
    <citation type="submission" date="2006-03" db="EMBL/GenBank/DDBJ databases">
        <authorList>
            <person name="Pinhassi J."/>
            <person name="Pedros-Alio C."/>
            <person name="Ferriera S."/>
            <person name="Johnson J."/>
            <person name="Kravitz S."/>
            <person name="Halpern A."/>
            <person name="Remington K."/>
            <person name="Beeson K."/>
            <person name="Tran B."/>
            <person name="Rogers Y.-H."/>
            <person name="Friedman R."/>
            <person name="Venter J.C."/>
        </authorList>
    </citation>
    <scope>NUCLEOTIDE SEQUENCE [LARGE SCALE GENOMIC DNA]</scope>
    <source>
        <strain evidence="1 2">RED65</strain>
    </source>
</reference>
<evidence type="ECO:0000313" key="1">
    <source>
        <dbReference type="EMBL" id="EAT12407.1"/>
    </source>
</evidence>
<dbReference type="PANTHER" id="PTHR30292">
    <property type="entry name" value="UNCHARACTERIZED PROTEIN YBGL-RELATED"/>
    <property type="match status" value="1"/>
</dbReference>
<organism evidence="1 2">
    <name type="scientific">Bermanella marisrubri</name>
    <dbReference type="NCBI Taxonomy" id="207949"/>
    <lineage>
        <taxon>Bacteria</taxon>
        <taxon>Pseudomonadati</taxon>
        <taxon>Pseudomonadota</taxon>
        <taxon>Gammaproteobacteria</taxon>
        <taxon>Oceanospirillales</taxon>
        <taxon>Oceanospirillaceae</taxon>
        <taxon>Bermanella</taxon>
    </lineage>
</organism>
<proteinExistence type="predicted"/>
<dbReference type="PANTHER" id="PTHR30292:SF0">
    <property type="entry name" value="5-OXOPROLINASE SUBUNIT A"/>
    <property type="match status" value="1"/>
</dbReference>
<dbReference type="InterPro" id="IPR005501">
    <property type="entry name" value="LamB/YcsF/PxpA-like"/>
</dbReference>
<dbReference type="SUPFAM" id="SSF88713">
    <property type="entry name" value="Glycoside hydrolase/deacetylase"/>
    <property type="match status" value="1"/>
</dbReference>
<dbReference type="STRING" id="207949.RED65_16256"/>
<keyword evidence="2" id="KW-1185">Reference proteome</keyword>
<accession>Q1N2K0</accession>
<dbReference type="HOGENOM" id="CLU_069535_0_0_6"/>
<sequence length="247" mass="27089">MSRNGLLLNCDLGESYGSWSMGMDESVFPHIDQANIACGFHGGDPVTMQKTLQLAKKNNVMVGAHPAYPDLVGFGRRSMNCSETEIIGFMHYQMSALDGMAKNIGLTMEYVKPHGALYNDMMKNDDIRLAILKSVSDFHRPIKLMLQATAASEEHQKQAEALGVELIFEAFADRCYDDDGKLLARNQAGAVHDQEKMLQQVQQLVEHGTVTTASGQTLSIKADSVCVHGDNEAGVKAIQSIRELIQS</sequence>
<protein>
    <submittedName>
        <fullName evidence="1">LamB/YcsF family protein</fullName>
    </submittedName>
</protein>
<evidence type="ECO:0000313" key="2">
    <source>
        <dbReference type="Proteomes" id="UP000004263"/>
    </source>
</evidence>
<dbReference type="NCBIfam" id="NF003816">
    <property type="entry name" value="PRK05406.1-5"/>
    <property type="match status" value="1"/>
</dbReference>
<dbReference type="Proteomes" id="UP000004263">
    <property type="component" value="Unassembled WGS sequence"/>
</dbReference>